<dbReference type="InterPro" id="IPR006094">
    <property type="entry name" value="Oxid_FAD_bind_N"/>
</dbReference>
<dbReference type="InterPro" id="IPR016169">
    <property type="entry name" value="FAD-bd_PCMH_sub2"/>
</dbReference>
<dbReference type="PANTHER" id="PTHR42973">
    <property type="entry name" value="BINDING OXIDOREDUCTASE, PUTATIVE (AFU_ORTHOLOGUE AFUA_1G17690)-RELATED"/>
    <property type="match status" value="1"/>
</dbReference>
<gene>
    <name evidence="7" type="ORF">CC86DRAFT_393480</name>
</gene>
<dbReference type="OrthoDB" id="415825at2759"/>
<accession>A0A6A7A417</accession>
<evidence type="ECO:0000256" key="1">
    <source>
        <dbReference type="ARBA" id="ARBA00001974"/>
    </source>
</evidence>
<protein>
    <submittedName>
        <fullName evidence="7">FAD linked oxidase</fullName>
    </submittedName>
</protein>
<evidence type="ECO:0000313" key="8">
    <source>
        <dbReference type="Proteomes" id="UP000799424"/>
    </source>
</evidence>
<dbReference type="PROSITE" id="PS51387">
    <property type="entry name" value="FAD_PCMH"/>
    <property type="match status" value="1"/>
</dbReference>
<dbReference type="PANTHER" id="PTHR42973:SF39">
    <property type="entry name" value="FAD-BINDING PCMH-TYPE DOMAIN-CONTAINING PROTEIN"/>
    <property type="match status" value="1"/>
</dbReference>
<dbReference type="GO" id="GO:0071949">
    <property type="term" value="F:FAD binding"/>
    <property type="evidence" value="ECO:0007669"/>
    <property type="project" value="InterPro"/>
</dbReference>
<keyword evidence="4" id="KW-0274">FAD</keyword>
<sequence length="500" mass="55431">MVPKSRGHALPNVAALTLTGKQEDDLTEFLTGLKQRGIHFYESRGRSWPPEAKMHDQAAVIPTLIVSPRSEWGVVQTLKLISGLRLYDRYSVSVRSGGHGYFNGASCDGVMINLGFMSKQRIVENTLFLEPGGILGQLIGTLADHGKAVPHGDCFGVGVGGHFLTAGWDIALARRHGLGCQSVTGGRVVLWDGSVVDVDEKNHPSLLFAMRGGAVAGVGVVTEIRLALIEQPSFVAWKFQSLSQAQLEICVTHQAFANAAKLPRDVSVSFRFHFEPGQLDPVCSFNVVSLLPAKEALEYINEHMGIKVASLLPVPSEWHTKSLVDLRMLPASEALVADPKMLAEVTPEALHENPLIYWKATTSAREMAGSLFTSISHWVVHECDTMLFDLFKAFQSFREDPSRDRMYVLVVQGGGRMTELQHQCSMPLGEVLARFEMHWDLPEHEKPSRRFTDRISSILQSKKDQGVDRPYRGDIWLEEQGRDVVLDAIREDYDCRIAPP</sequence>
<organism evidence="7 8">
    <name type="scientific">Ophiobolus disseminans</name>
    <dbReference type="NCBI Taxonomy" id="1469910"/>
    <lineage>
        <taxon>Eukaryota</taxon>
        <taxon>Fungi</taxon>
        <taxon>Dikarya</taxon>
        <taxon>Ascomycota</taxon>
        <taxon>Pezizomycotina</taxon>
        <taxon>Dothideomycetes</taxon>
        <taxon>Pleosporomycetidae</taxon>
        <taxon>Pleosporales</taxon>
        <taxon>Pleosporineae</taxon>
        <taxon>Phaeosphaeriaceae</taxon>
        <taxon>Ophiobolus</taxon>
    </lineage>
</organism>
<comment type="cofactor">
    <cofactor evidence="1">
        <name>FAD</name>
        <dbReference type="ChEBI" id="CHEBI:57692"/>
    </cofactor>
</comment>
<dbReference type="Pfam" id="PF01565">
    <property type="entry name" value="FAD_binding_4"/>
    <property type="match status" value="1"/>
</dbReference>
<reference evidence="7" key="1">
    <citation type="journal article" date="2020" name="Stud. Mycol.">
        <title>101 Dothideomycetes genomes: a test case for predicting lifestyles and emergence of pathogens.</title>
        <authorList>
            <person name="Haridas S."/>
            <person name="Albert R."/>
            <person name="Binder M."/>
            <person name="Bloem J."/>
            <person name="Labutti K."/>
            <person name="Salamov A."/>
            <person name="Andreopoulos B."/>
            <person name="Baker S."/>
            <person name="Barry K."/>
            <person name="Bills G."/>
            <person name="Bluhm B."/>
            <person name="Cannon C."/>
            <person name="Castanera R."/>
            <person name="Culley D."/>
            <person name="Daum C."/>
            <person name="Ezra D."/>
            <person name="Gonzalez J."/>
            <person name="Henrissat B."/>
            <person name="Kuo A."/>
            <person name="Liang C."/>
            <person name="Lipzen A."/>
            <person name="Lutzoni F."/>
            <person name="Magnuson J."/>
            <person name="Mondo S."/>
            <person name="Nolan M."/>
            <person name="Ohm R."/>
            <person name="Pangilinan J."/>
            <person name="Park H.-J."/>
            <person name="Ramirez L."/>
            <person name="Alfaro M."/>
            <person name="Sun H."/>
            <person name="Tritt A."/>
            <person name="Yoshinaga Y."/>
            <person name="Zwiers L.-H."/>
            <person name="Turgeon B."/>
            <person name="Goodwin S."/>
            <person name="Spatafora J."/>
            <person name="Crous P."/>
            <person name="Grigoriev I."/>
        </authorList>
    </citation>
    <scope>NUCLEOTIDE SEQUENCE</scope>
    <source>
        <strain evidence="7">CBS 113818</strain>
    </source>
</reference>
<keyword evidence="5" id="KW-0560">Oxidoreductase</keyword>
<evidence type="ECO:0000256" key="4">
    <source>
        <dbReference type="ARBA" id="ARBA00022827"/>
    </source>
</evidence>
<dbReference type="Proteomes" id="UP000799424">
    <property type="component" value="Unassembled WGS sequence"/>
</dbReference>
<dbReference type="GO" id="GO:0016491">
    <property type="term" value="F:oxidoreductase activity"/>
    <property type="evidence" value="ECO:0007669"/>
    <property type="project" value="UniProtKB-KW"/>
</dbReference>
<evidence type="ECO:0000256" key="5">
    <source>
        <dbReference type="ARBA" id="ARBA00023002"/>
    </source>
</evidence>
<dbReference type="InterPro" id="IPR050416">
    <property type="entry name" value="FAD-linked_Oxidoreductase"/>
</dbReference>
<feature type="domain" description="FAD-binding PCMH-type" evidence="6">
    <location>
        <begin position="58"/>
        <end position="231"/>
    </location>
</feature>
<evidence type="ECO:0000256" key="2">
    <source>
        <dbReference type="ARBA" id="ARBA00005466"/>
    </source>
</evidence>
<dbReference type="EMBL" id="MU006224">
    <property type="protein sequence ID" value="KAF2827315.1"/>
    <property type="molecule type" value="Genomic_DNA"/>
</dbReference>
<dbReference type="Gene3D" id="3.30.465.10">
    <property type="match status" value="1"/>
</dbReference>
<evidence type="ECO:0000313" key="7">
    <source>
        <dbReference type="EMBL" id="KAF2827315.1"/>
    </source>
</evidence>
<keyword evidence="3" id="KW-0285">Flavoprotein</keyword>
<proteinExistence type="inferred from homology"/>
<evidence type="ECO:0000259" key="6">
    <source>
        <dbReference type="PROSITE" id="PS51387"/>
    </source>
</evidence>
<name>A0A6A7A417_9PLEO</name>
<comment type="similarity">
    <text evidence="2">Belongs to the oxygen-dependent FAD-linked oxidoreductase family.</text>
</comment>
<dbReference type="InterPro" id="IPR036318">
    <property type="entry name" value="FAD-bd_PCMH-like_sf"/>
</dbReference>
<evidence type="ECO:0000256" key="3">
    <source>
        <dbReference type="ARBA" id="ARBA00022630"/>
    </source>
</evidence>
<keyword evidence="8" id="KW-1185">Reference proteome</keyword>
<dbReference type="SUPFAM" id="SSF56176">
    <property type="entry name" value="FAD-binding/transporter-associated domain-like"/>
    <property type="match status" value="1"/>
</dbReference>
<dbReference type="InterPro" id="IPR016166">
    <property type="entry name" value="FAD-bd_PCMH"/>
</dbReference>
<dbReference type="AlphaFoldDB" id="A0A6A7A417"/>